<evidence type="ECO:0000313" key="2">
    <source>
        <dbReference type="EMBL" id="PMB82470.1"/>
    </source>
</evidence>
<dbReference type="AlphaFoldDB" id="A0A2J6NMC3"/>
<dbReference type="PROSITE" id="PS50943">
    <property type="entry name" value="HTH_CROC1"/>
    <property type="match status" value="1"/>
</dbReference>
<dbReference type="InterPro" id="IPR001387">
    <property type="entry name" value="Cro/C1-type_HTH"/>
</dbReference>
<dbReference type="SUPFAM" id="SSF47413">
    <property type="entry name" value="lambda repressor-like DNA-binding domains"/>
    <property type="match status" value="1"/>
</dbReference>
<reference evidence="2 3" key="1">
    <citation type="submission" date="2017-09" db="EMBL/GenBank/DDBJ databases">
        <title>Bacterial strain isolated from the female urinary microbiota.</title>
        <authorList>
            <person name="Thomas-White K."/>
            <person name="Kumar N."/>
            <person name="Forster S."/>
            <person name="Putonti C."/>
            <person name="Lawley T."/>
            <person name="Wolfe A.J."/>
        </authorList>
    </citation>
    <scope>NUCLEOTIDE SEQUENCE [LARGE SCALE GENOMIC DNA]</scope>
    <source>
        <strain evidence="2 3">UMB0683</strain>
    </source>
</reference>
<dbReference type="Proteomes" id="UP000239920">
    <property type="component" value="Unassembled WGS sequence"/>
</dbReference>
<protein>
    <submittedName>
        <fullName evidence="2">XRE family transcriptional regulator</fullName>
    </submittedName>
</protein>
<name>A0A2J6NMC3_9LACO</name>
<dbReference type="EMBL" id="PNFV01000005">
    <property type="protein sequence ID" value="PMB82470.1"/>
    <property type="molecule type" value="Genomic_DNA"/>
</dbReference>
<evidence type="ECO:0000313" key="3">
    <source>
        <dbReference type="Proteomes" id="UP000239920"/>
    </source>
</evidence>
<evidence type="ECO:0000259" key="1">
    <source>
        <dbReference type="PROSITE" id="PS50943"/>
    </source>
</evidence>
<proteinExistence type="predicted"/>
<dbReference type="GO" id="GO:0003677">
    <property type="term" value="F:DNA binding"/>
    <property type="evidence" value="ECO:0007669"/>
    <property type="project" value="InterPro"/>
</dbReference>
<dbReference type="SMART" id="SM00530">
    <property type="entry name" value="HTH_XRE"/>
    <property type="match status" value="1"/>
</dbReference>
<gene>
    <name evidence="2" type="ORF">CK797_05315</name>
</gene>
<dbReference type="RefSeq" id="WP_104688719.1">
    <property type="nucleotide sequence ID" value="NZ_JBKTHY010000002.1"/>
</dbReference>
<dbReference type="InterPro" id="IPR011990">
    <property type="entry name" value="TPR-like_helical_dom_sf"/>
</dbReference>
<dbReference type="Pfam" id="PF01381">
    <property type="entry name" value="HTH_3"/>
    <property type="match status" value="1"/>
</dbReference>
<accession>A0A2J6NMC3</accession>
<dbReference type="OrthoDB" id="1150409at2"/>
<dbReference type="CDD" id="cd00093">
    <property type="entry name" value="HTH_XRE"/>
    <property type="match status" value="1"/>
</dbReference>
<sequence length="297" mass="33813">MDIKKFIRQRKALGYSQIALSQGICTQSTLSKFENNGKVPSLSILDQLCRRLGLTIDDLNRDDETTVCYLRATLNGIEENLMAEHFPQALKQLDQLDATTLTASQDRMQYYYLRGMLATLTNQPGSAALFNFTKILEELDERHQTIYSQLAYLGSGVLYARQGSMDQADFFFAKVINYLQANANGKWAHTSKERYLRIISMMYYAAEYHALNHRLAISDRVLTETINICATNHVTYFMPRIKLLLANNAIAAGMSTDAVDQLLDEAMVFARFNRNSVVQVQVAAVRNNYHKEIKHRS</sequence>
<feature type="domain" description="HTH cro/C1-type" evidence="1">
    <location>
        <begin position="6"/>
        <end position="59"/>
    </location>
</feature>
<organism evidence="2 3">
    <name type="scientific">Limosilactobacillus pontis</name>
    <dbReference type="NCBI Taxonomy" id="35787"/>
    <lineage>
        <taxon>Bacteria</taxon>
        <taxon>Bacillati</taxon>
        <taxon>Bacillota</taxon>
        <taxon>Bacilli</taxon>
        <taxon>Lactobacillales</taxon>
        <taxon>Lactobacillaceae</taxon>
        <taxon>Limosilactobacillus</taxon>
    </lineage>
</organism>
<dbReference type="InterPro" id="IPR010982">
    <property type="entry name" value="Lambda_DNA-bd_dom_sf"/>
</dbReference>
<dbReference type="Gene3D" id="1.25.40.10">
    <property type="entry name" value="Tetratricopeptide repeat domain"/>
    <property type="match status" value="1"/>
</dbReference>
<comment type="caution">
    <text evidence="2">The sequence shown here is derived from an EMBL/GenBank/DDBJ whole genome shotgun (WGS) entry which is preliminary data.</text>
</comment>